<evidence type="ECO:0000313" key="3">
    <source>
        <dbReference type="Proteomes" id="UP000248066"/>
    </source>
</evidence>
<reference evidence="2 3" key="1">
    <citation type="submission" date="2017-10" db="EMBL/GenBank/DDBJ databases">
        <title>Bacillus sp. nov., a halophilic bacterium isolated from a Yangshapao Lake.</title>
        <authorList>
            <person name="Wang H."/>
        </authorList>
    </citation>
    <scope>NUCLEOTIDE SEQUENCE [LARGE SCALE GENOMIC DNA]</scope>
    <source>
        <strain evidence="2 3">YSP-3</strain>
    </source>
</reference>
<accession>A0A2W0H727</accession>
<dbReference type="AlphaFoldDB" id="A0A2W0H727"/>
<dbReference type="OrthoDB" id="2927139at2"/>
<dbReference type="EMBL" id="PDOF01000002">
    <property type="protein sequence ID" value="PYZ96791.1"/>
    <property type="molecule type" value="Genomic_DNA"/>
</dbReference>
<evidence type="ECO:0000313" key="2">
    <source>
        <dbReference type="EMBL" id="PYZ96791.1"/>
    </source>
</evidence>
<keyword evidence="3" id="KW-1185">Reference proteome</keyword>
<dbReference type="Proteomes" id="UP000248066">
    <property type="component" value="Unassembled WGS sequence"/>
</dbReference>
<feature type="compositionally biased region" description="Basic and acidic residues" evidence="1">
    <location>
        <begin position="44"/>
        <end position="64"/>
    </location>
</feature>
<sequence length="64" mass="7325">MAKDRDRQPFARNEAEEQVQQPQSSAPDAHYRGDAADELSMQEEANHDLAKKELEQQKQNSGRD</sequence>
<organism evidence="2 3">
    <name type="scientific">Alteribacter lacisalsi</name>
    <dbReference type="NCBI Taxonomy" id="2045244"/>
    <lineage>
        <taxon>Bacteria</taxon>
        <taxon>Bacillati</taxon>
        <taxon>Bacillota</taxon>
        <taxon>Bacilli</taxon>
        <taxon>Bacillales</taxon>
        <taxon>Bacillaceae</taxon>
        <taxon>Alteribacter</taxon>
    </lineage>
</organism>
<protein>
    <submittedName>
        <fullName evidence="2">Uncharacterized protein</fullName>
    </submittedName>
</protein>
<evidence type="ECO:0000256" key="1">
    <source>
        <dbReference type="SAM" id="MobiDB-lite"/>
    </source>
</evidence>
<feature type="compositionally biased region" description="Basic and acidic residues" evidence="1">
    <location>
        <begin position="1"/>
        <end position="15"/>
    </location>
</feature>
<dbReference type="RefSeq" id="WP_110520729.1">
    <property type="nucleotide sequence ID" value="NZ_PDOF01000002.1"/>
</dbReference>
<proteinExistence type="predicted"/>
<name>A0A2W0H727_9BACI</name>
<gene>
    <name evidence="2" type="ORF">CR205_14000</name>
</gene>
<feature type="region of interest" description="Disordered" evidence="1">
    <location>
        <begin position="1"/>
        <end position="64"/>
    </location>
</feature>
<comment type="caution">
    <text evidence="2">The sequence shown here is derived from an EMBL/GenBank/DDBJ whole genome shotgun (WGS) entry which is preliminary data.</text>
</comment>